<comment type="caution">
    <text evidence="1">The sequence shown here is derived from an EMBL/GenBank/DDBJ whole genome shotgun (WGS) entry which is preliminary data.</text>
</comment>
<reference evidence="1 2" key="1">
    <citation type="journal article" date="2019" name="Commun. Biol.">
        <title>The bagworm genome reveals a unique fibroin gene that provides high tensile strength.</title>
        <authorList>
            <person name="Kono N."/>
            <person name="Nakamura H."/>
            <person name="Ohtoshi R."/>
            <person name="Tomita M."/>
            <person name="Numata K."/>
            <person name="Arakawa K."/>
        </authorList>
    </citation>
    <scope>NUCLEOTIDE SEQUENCE [LARGE SCALE GENOMIC DNA]</scope>
</reference>
<dbReference type="AlphaFoldDB" id="A0A4C1X6C5"/>
<evidence type="ECO:0000313" key="2">
    <source>
        <dbReference type="Proteomes" id="UP000299102"/>
    </source>
</evidence>
<proteinExistence type="predicted"/>
<keyword evidence="2" id="KW-1185">Reference proteome</keyword>
<evidence type="ECO:0000313" key="1">
    <source>
        <dbReference type="EMBL" id="GBP57904.1"/>
    </source>
</evidence>
<dbReference type="EMBL" id="BGZK01000722">
    <property type="protein sequence ID" value="GBP57904.1"/>
    <property type="molecule type" value="Genomic_DNA"/>
</dbReference>
<protein>
    <submittedName>
        <fullName evidence="1">Uncharacterized protein</fullName>
    </submittedName>
</protein>
<name>A0A4C1X6C5_EUMVA</name>
<accession>A0A4C1X6C5</accession>
<organism evidence="1 2">
    <name type="scientific">Eumeta variegata</name>
    <name type="common">Bagworm moth</name>
    <name type="synonym">Eumeta japonica</name>
    <dbReference type="NCBI Taxonomy" id="151549"/>
    <lineage>
        <taxon>Eukaryota</taxon>
        <taxon>Metazoa</taxon>
        <taxon>Ecdysozoa</taxon>
        <taxon>Arthropoda</taxon>
        <taxon>Hexapoda</taxon>
        <taxon>Insecta</taxon>
        <taxon>Pterygota</taxon>
        <taxon>Neoptera</taxon>
        <taxon>Endopterygota</taxon>
        <taxon>Lepidoptera</taxon>
        <taxon>Glossata</taxon>
        <taxon>Ditrysia</taxon>
        <taxon>Tineoidea</taxon>
        <taxon>Psychidae</taxon>
        <taxon>Oiketicinae</taxon>
        <taxon>Eumeta</taxon>
    </lineage>
</organism>
<sequence>MVTVIALAGGSAPLIKITQYVPRPSKYGRARARELHARQIAPPRIAIHFDADRLMFDGHRSNLFQSYFGNTSYYFILAVLVAPLAWTTESLFRGLPEYTACGSQLTSDGSSAVLRRKHFRQLDTVLIRPFTLSQVSFAAFRHADVAICSATSERDNERREASAVRPE</sequence>
<dbReference type="Proteomes" id="UP000299102">
    <property type="component" value="Unassembled WGS sequence"/>
</dbReference>
<gene>
    <name evidence="1" type="ORF">EVAR_37458_1</name>
</gene>